<dbReference type="KEGG" id="abac:LuPra_05099"/>
<dbReference type="InterPro" id="IPR002937">
    <property type="entry name" value="Amino_oxidase"/>
</dbReference>
<name>A0A143PVH6_LUTPR</name>
<dbReference type="RefSeq" id="WP_110173349.1">
    <property type="nucleotide sequence ID" value="NZ_CP015136.1"/>
</dbReference>
<evidence type="ECO:0000313" key="3">
    <source>
        <dbReference type="Proteomes" id="UP000076079"/>
    </source>
</evidence>
<protein>
    <submittedName>
        <fullName evidence="2">Protoporphyrinogen oxidase</fullName>
    </submittedName>
</protein>
<keyword evidence="3" id="KW-1185">Reference proteome</keyword>
<reference evidence="2 3" key="1">
    <citation type="journal article" date="2016" name="Genome Announc.">
        <title>First Complete Genome Sequence of a Subdivision 6 Acidobacterium Strain.</title>
        <authorList>
            <person name="Huang S."/>
            <person name="Vieira S."/>
            <person name="Bunk B."/>
            <person name="Riedel T."/>
            <person name="Sproer C."/>
            <person name="Overmann J."/>
        </authorList>
    </citation>
    <scope>NUCLEOTIDE SEQUENCE [LARGE SCALE GENOMIC DNA]</scope>
    <source>
        <strain evidence="3">DSM 100886 HEG_-6_39</strain>
    </source>
</reference>
<dbReference type="Proteomes" id="UP000076079">
    <property type="component" value="Chromosome"/>
</dbReference>
<dbReference type="InterPro" id="IPR050464">
    <property type="entry name" value="Zeta_carotene_desat/Oxidored"/>
</dbReference>
<evidence type="ECO:0000313" key="2">
    <source>
        <dbReference type="EMBL" id="AMY11834.1"/>
    </source>
</evidence>
<dbReference type="STRING" id="1855912.LuPra_05099"/>
<dbReference type="PANTHER" id="PTHR42923:SF17">
    <property type="entry name" value="AMINE OXIDASE DOMAIN-CONTAINING PROTEIN"/>
    <property type="match status" value="1"/>
</dbReference>
<feature type="domain" description="Amine oxidase" evidence="1">
    <location>
        <begin position="11"/>
        <end position="299"/>
    </location>
</feature>
<dbReference type="InterPro" id="IPR036188">
    <property type="entry name" value="FAD/NAD-bd_sf"/>
</dbReference>
<dbReference type="PATRIC" id="fig|1813736.3.peg.5360"/>
<dbReference type="GO" id="GO:0016491">
    <property type="term" value="F:oxidoreductase activity"/>
    <property type="evidence" value="ECO:0007669"/>
    <property type="project" value="InterPro"/>
</dbReference>
<sequence>MKNIAVIGAGVSGLAAAYLLSRRHRVQLFEKEHRLGGHTNTVLVSTPAGDVALDTGFLVHNDRTYPNLVRLFAELGVATRNSDMSFAVSCRQSGLEYSSRGANGFFAQRWNMVRPSHLSLLREIVRFNREAPALLRAPDGERHTLGDFLESRRFGDAFTHRYLLPMASAIWSASVGAIRSFPAVTLIRFLDNHGLLSLNAQPTWKVVAGGSGTYIPALTASAATGIHKGAEIASVRRSERGVTIAFHNRPSMRFDEVVFACHGDQVLPLLADPSDRERDVLANFTTTANVAWLHTDASVLPVRAPARASWNYRLAADADTAPTVTYDLNRLQGLAAPEQYCVTLNPDGQIDERRVLRKFVYRHPLYTRAAVGAQKQWGELSGVNRTHFCGAYWSYGFHEDGLNSAIRVAGALGVEW</sequence>
<gene>
    <name evidence="2" type="ORF">LuPra_05099</name>
</gene>
<dbReference type="Pfam" id="PF01593">
    <property type="entry name" value="Amino_oxidase"/>
    <property type="match status" value="1"/>
</dbReference>
<reference evidence="3" key="2">
    <citation type="submission" date="2016-04" db="EMBL/GenBank/DDBJ databases">
        <title>First Complete Genome Sequence of a Subdivision 6 Acidobacterium.</title>
        <authorList>
            <person name="Huang S."/>
            <person name="Vieira S."/>
            <person name="Bunk B."/>
            <person name="Riedel T."/>
            <person name="Sproeer C."/>
            <person name="Overmann J."/>
        </authorList>
    </citation>
    <scope>NUCLEOTIDE SEQUENCE [LARGE SCALE GENOMIC DNA]</scope>
    <source>
        <strain evidence="3">DSM 100886 HEG_-6_39</strain>
    </source>
</reference>
<accession>A0A143PVH6</accession>
<evidence type="ECO:0000259" key="1">
    <source>
        <dbReference type="Pfam" id="PF01593"/>
    </source>
</evidence>
<dbReference type="EMBL" id="CP015136">
    <property type="protein sequence ID" value="AMY11834.1"/>
    <property type="molecule type" value="Genomic_DNA"/>
</dbReference>
<dbReference type="PANTHER" id="PTHR42923">
    <property type="entry name" value="PROTOPORPHYRINOGEN OXIDASE"/>
    <property type="match status" value="1"/>
</dbReference>
<dbReference type="OrthoDB" id="9805195at2"/>
<organism evidence="2 3">
    <name type="scientific">Luteitalea pratensis</name>
    <dbReference type="NCBI Taxonomy" id="1855912"/>
    <lineage>
        <taxon>Bacteria</taxon>
        <taxon>Pseudomonadati</taxon>
        <taxon>Acidobacteriota</taxon>
        <taxon>Vicinamibacteria</taxon>
        <taxon>Vicinamibacterales</taxon>
        <taxon>Vicinamibacteraceae</taxon>
        <taxon>Luteitalea</taxon>
    </lineage>
</organism>
<dbReference type="Gene3D" id="3.50.50.60">
    <property type="entry name" value="FAD/NAD(P)-binding domain"/>
    <property type="match status" value="1"/>
</dbReference>
<dbReference type="SUPFAM" id="SSF51905">
    <property type="entry name" value="FAD/NAD(P)-binding domain"/>
    <property type="match status" value="1"/>
</dbReference>
<proteinExistence type="predicted"/>
<dbReference type="AlphaFoldDB" id="A0A143PVH6"/>